<name>A0AAV9JED4_9PEZI</name>
<proteinExistence type="predicted"/>
<organism evidence="1 2">
    <name type="scientific">Oleoguttula mirabilis</name>
    <dbReference type="NCBI Taxonomy" id="1507867"/>
    <lineage>
        <taxon>Eukaryota</taxon>
        <taxon>Fungi</taxon>
        <taxon>Dikarya</taxon>
        <taxon>Ascomycota</taxon>
        <taxon>Pezizomycotina</taxon>
        <taxon>Dothideomycetes</taxon>
        <taxon>Dothideomycetidae</taxon>
        <taxon>Mycosphaerellales</taxon>
        <taxon>Teratosphaeriaceae</taxon>
        <taxon>Oleoguttula</taxon>
    </lineage>
</organism>
<reference evidence="1 2" key="1">
    <citation type="submission" date="2021-11" db="EMBL/GenBank/DDBJ databases">
        <title>Black yeast isolated from Biological Soil Crust.</title>
        <authorList>
            <person name="Kurbessoian T."/>
        </authorList>
    </citation>
    <scope>NUCLEOTIDE SEQUENCE [LARGE SCALE GENOMIC DNA]</scope>
    <source>
        <strain evidence="1 2">CCFEE 5522</strain>
    </source>
</reference>
<gene>
    <name evidence="1" type="ORF">LTR36_005480</name>
</gene>
<comment type="caution">
    <text evidence="1">The sequence shown here is derived from an EMBL/GenBank/DDBJ whole genome shotgun (WGS) entry which is preliminary data.</text>
</comment>
<protein>
    <submittedName>
        <fullName evidence="1">Uncharacterized protein</fullName>
    </submittedName>
</protein>
<sequence>MGQFTEAAKRHCDFALQLVFYLMPGRTVWQYMTEEQHTTLFDQAAKFIDSQTGGTHEATGVIAQILPLLKNVHFTRRFRMPDDIDNYAYDRSLISRTFIRRTLNKLWAMVLSGVTFRDAPEEGSDAIAVMRDVIGILKQSLELTTKAEILGMAKMLWPRVGFESFPIEAPSLKSFYEDLNDQLMADGLLVEKEGWVECSAWANDLENFWSFDTSALPQKRYGGALTRVPDSMSDLPTETVVVNGTRIQIPIVTLPAPEVAQTAQTLSGLAMYQQSMRSTEEATEHLKPPTRQVSPMADDIAYVRQTFEQCRQRVFDAMVTLPADADDWQKKQWVKVQSALEKGTITLACVEAASWVIVEEAVKVHERGVSLPKKDDLGLKSPIDNNIRCSERMEAIIRILLQNKLVCLGVFDRHSILCFVAAPKATFACKERSHKVTATPQQNPQLSNAAAVAQ</sequence>
<keyword evidence="2" id="KW-1185">Reference proteome</keyword>
<dbReference type="EMBL" id="JAVFHQ010000031">
    <property type="protein sequence ID" value="KAK4543585.1"/>
    <property type="molecule type" value="Genomic_DNA"/>
</dbReference>
<accession>A0AAV9JED4</accession>
<dbReference type="AlphaFoldDB" id="A0AAV9JED4"/>
<evidence type="ECO:0000313" key="2">
    <source>
        <dbReference type="Proteomes" id="UP001324427"/>
    </source>
</evidence>
<evidence type="ECO:0000313" key="1">
    <source>
        <dbReference type="EMBL" id="KAK4543585.1"/>
    </source>
</evidence>
<dbReference type="Proteomes" id="UP001324427">
    <property type="component" value="Unassembled WGS sequence"/>
</dbReference>